<dbReference type="InterPro" id="IPR038869">
    <property type="entry name" value="DLT1"/>
</dbReference>
<dbReference type="Proteomes" id="UP000189580">
    <property type="component" value="Chromosome c"/>
</dbReference>
<organism evidence="9 10">
    <name type="scientific">Sugiyamaella lignohabitans</name>
    <dbReference type="NCBI Taxonomy" id="796027"/>
    <lineage>
        <taxon>Eukaryota</taxon>
        <taxon>Fungi</taxon>
        <taxon>Dikarya</taxon>
        <taxon>Ascomycota</taxon>
        <taxon>Saccharomycotina</taxon>
        <taxon>Dipodascomycetes</taxon>
        <taxon>Dipodascales</taxon>
        <taxon>Trichomonascaceae</taxon>
        <taxon>Sugiyamaella</taxon>
    </lineage>
</organism>
<feature type="compositionally biased region" description="Polar residues" evidence="8">
    <location>
        <begin position="339"/>
        <end position="434"/>
    </location>
</feature>
<evidence type="ECO:0000256" key="7">
    <source>
        <dbReference type="RuleBase" id="RU367100"/>
    </source>
</evidence>
<evidence type="ECO:0000256" key="2">
    <source>
        <dbReference type="ARBA" id="ARBA00005550"/>
    </source>
</evidence>
<accession>A0A167CDA1</accession>
<comment type="subcellular location">
    <subcellularLocation>
        <location evidence="7">Membrane</location>
        <topology evidence="7">Multi-pass membrane protein</topology>
    </subcellularLocation>
</comment>
<dbReference type="PANTHER" id="PTHR40021">
    <property type="entry name" value="DEFECT AT LOW TEMPERATURE PROTEIN 1"/>
    <property type="match status" value="1"/>
</dbReference>
<dbReference type="InterPro" id="IPR010876">
    <property type="entry name" value="C1orf43"/>
</dbReference>
<dbReference type="AlphaFoldDB" id="A0A167CDA1"/>
<comment type="function">
    <text evidence="1 7">Required for growth under high-pressure and low-temperature conditions.</text>
</comment>
<dbReference type="EMBL" id="CP014500">
    <property type="protein sequence ID" value="ANB11540.1"/>
    <property type="molecule type" value="Genomic_DNA"/>
</dbReference>
<proteinExistence type="inferred from homology"/>
<protein>
    <recommendedName>
        <fullName evidence="3 7">Defect at low temperature protein 1</fullName>
    </recommendedName>
</protein>
<feature type="region of interest" description="Disordered" evidence="8">
    <location>
        <begin position="339"/>
        <end position="442"/>
    </location>
</feature>
<evidence type="ECO:0000313" key="9">
    <source>
        <dbReference type="EMBL" id="ANB11540.1"/>
    </source>
</evidence>
<evidence type="ECO:0000256" key="6">
    <source>
        <dbReference type="ARBA" id="ARBA00023136"/>
    </source>
</evidence>
<feature type="transmembrane region" description="Helical" evidence="7">
    <location>
        <begin position="21"/>
        <end position="39"/>
    </location>
</feature>
<gene>
    <name evidence="7 9" type="primary">DLT1</name>
    <name evidence="9" type="ORF">AWJ20_4358</name>
</gene>
<dbReference type="PANTHER" id="PTHR40021:SF1">
    <property type="entry name" value="DEFECT AT LOW TEMPERATURE PROTEIN 1"/>
    <property type="match status" value="1"/>
</dbReference>
<keyword evidence="6 7" id="KW-0472">Membrane</keyword>
<comment type="similarity">
    <text evidence="2 7">Belongs to the DLT1 family.</text>
</comment>
<dbReference type="GeneID" id="30036481"/>
<keyword evidence="4 7" id="KW-0812">Transmembrane</keyword>
<feature type="transmembrane region" description="Helical" evidence="7">
    <location>
        <begin position="51"/>
        <end position="74"/>
    </location>
</feature>
<dbReference type="OrthoDB" id="4096362at2759"/>
<evidence type="ECO:0000256" key="4">
    <source>
        <dbReference type="ARBA" id="ARBA00022692"/>
    </source>
</evidence>
<feature type="compositionally biased region" description="Polar residues" evidence="8">
    <location>
        <begin position="256"/>
        <end position="265"/>
    </location>
</feature>
<dbReference type="GO" id="GO:0016020">
    <property type="term" value="C:membrane"/>
    <property type="evidence" value="ECO:0007669"/>
    <property type="project" value="UniProtKB-SubCell"/>
</dbReference>
<evidence type="ECO:0000256" key="3">
    <source>
        <dbReference type="ARBA" id="ARBA00021353"/>
    </source>
</evidence>
<reference evidence="9 10" key="1">
    <citation type="submission" date="2016-02" db="EMBL/GenBank/DDBJ databases">
        <title>Complete genome sequence and transcriptome regulation of the pentose utilising yeast Sugiyamaella lignohabitans.</title>
        <authorList>
            <person name="Bellasio M."/>
            <person name="Peymann A."/>
            <person name="Valli M."/>
            <person name="Sipitzky M."/>
            <person name="Graf A."/>
            <person name="Sauer M."/>
            <person name="Marx H."/>
            <person name="Mattanovich D."/>
        </authorList>
    </citation>
    <scope>NUCLEOTIDE SEQUENCE [LARGE SCALE GENOMIC DNA]</scope>
    <source>
        <strain evidence="9 10">CBS 10342</strain>
    </source>
</reference>
<feature type="compositionally biased region" description="Low complexity" evidence="8">
    <location>
        <begin position="283"/>
        <end position="311"/>
    </location>
</feature>
<name>A0A167CDA1_9ASCO</name>
<feature type="region of interest" description="Disordered" evidence="8">
    <location>
        <begin position="256"/>
        <end position="319"/>
    </location>
</feature>
<dbReference type="KEGG" id="slb:AWJ20_4358"/>
<evidence type="ECO:0000256" key="1">
    <source>
        <dbReference type="ARBA" id="ARBA00002489"/>
    </source>
</evidence>
<keyword evidence="10" id="KW-1185">Reference proteome</keyword>
<evidence type="ECO:0000256" key="8">
    <source>
        <dbReference type="SAM" id="MobiDB-lite"/>
    </source>
</evidence>
<evidence type="ECO:0000313" key="10">
    <source>
        <dbReference type="Proteomes" id="UP000189580"/>
    </source>
</evidence>
<keyword evidence="5 7" id="KW-1133">Transmembrane helix</keyword>
<dbReference type="Pfam" id="PF07406">
    <property type="entry name" value="NICE-3"/>
    <property type="match status" value="1"/>
</dbReference>
<sequence>MAKTYLFIRQKATLQGWLYRISLICFLSIFIALLVATPIDVVHQSGTSGQFWDAIIVLIAYALTVVIAIFLYLVRLIQVRTSLSDIPRRYVMRKDDVSERCASRIRSELARCATIVEETLPQSEDISHPGLRNPDFTEGSMDIPYEEIAAACSTIVELKSKSLHPTFVRPRGMPLREYLILLESYDLLDWSEHTDMFLDLHEKARFSAKPLEEDEFNDYIESTIHLLYSIKVREELKSSVPATGSNISAGLANGTDSNLGINSSPHQHLQQHHQYPTSQKQIQNQNPNENYNQNYNQSYNQSHSQNHSQNPDQTLHPPNSVQSFVQQLNQQLLNAQNQTPYQRNGSYSSHNANRESVSSSSQAPYPYNVTSIRQSYPHSQRSQQNQAPLSPNLHSSNPTHSRSHSQVQTTNYNQGNPYSSSATGTSPYTGNSPALTPWDFHNPQYTTQPTSCIHSRDNSSLAASPLFTGHPHPNRHPTTGLYPLSSLSQTSGGVLLSPSRTRQSHDSQDSDVGSVIIHYYD</sequence>
<feature type="region of interest" description="Disordered" evidence="8">
    <location>
        <begin position="463"/>
        <end position="513"/>
    </location>
</feature>
<dbReference type="RefSeq" id="XP_018734017.1">
    <property type="nucleotide sequence ID" value="XM_018881424.1"/>
</dbReference>
<evidence type="ECO:0000256" key="5">
    <source>
        <dbReference type="ARBA" id="ARBA00022989"/>
    </source>
</evidence>